<dbReference type="Gene3D" id="2.60.260.40">
    <property type="entry name" value="q5lls5 like domains"/>
    <property type="match status" value="1"/>
</dbReference>
<organism evidence="2 3">
    <name type="scientific">Ectothiorhodospira mobilis</name>
    <dbReference type="NCBI Taxonomy" id="195064"/>
    <lineage>
        <taxon>Bacteria</taxon>
        <taxon>Pseudomonadati</taxon>
        <taxon>Pseudomonadota</taxon>
        <taxon>Gammaproteobacteria</taxon>
        <taxon>Chromatiales</taxon>
        <taxon>Ectothiorhodospiraceae</taxon>
        <taxon>Ectothiorhodospira</taxon>
    </lineage>
</organism>
<proteinExistence type="predicted"/>
<keyword evidence="2" id="KW-0862">Zinc</keyword>
<evidence type="ECO:0000259" key="1">
    <source>
        <dbReference type="Pfam" id="PF10276"/>
    </source>
</evidence>
<gene>
    <name evidence="2" type="ORF">SAMN05421721_11312</name>
</gene>
<evidence type="ECO:0000313" key="3">
    <source>
        <dbReference type="Proteomes" id="UP000199556"/>
    </source>
</evidence>
<dbReference type="GO" id="GO:0008270">
    <property type="term" value="F:zinc ion binding"/>
    <property type="evidence" value="ECO:0007669"/>
    <property type="project" value="UniProtKB-KW"/>
</dbReference>
<keyword evidence="3" id="KW-1185">Reference proteome</keyword>
<evidence type="ECO:0000313" key="2">
    <source>
        <dbReference type="EMBL" id="SFM59531.1"/>
    </source>
</evidence>
<accession>A0A1I4S579</accession>
<keyword evidence="2" id="KW-0863">Zinc-finger</keyword>
<feature type="domain" description="Zinc finger CHCC-type" evidence="1">
    <location>
        <begin position="32"/>
        <end position="68"/>
    </location>
</feature>
<reference evidence="2 3" key="1">
    <citation type="submission" date="2016-10" db="EMBL/GenBank/DDBJ databases">
        <authorList>
            <person name="de Groot N.N."/>
        </authorList>
    </citation>
    <scope>NUCLEOTIDE SEQUENCE [LARGE SCALE GENOMIC DNA]</scope>
    <source>
        <strain evidence="2 3">DSM 4180</strain>
    </source>
</reference>
<dbReference type="Proteomes" id="UP000199556">
    <property type="component" value="Unassembled WGS sequence"/>
</dbReference>
<protein>
    <submittedName>
        <fullName evidence="2">Zinc-finger domain-containing protein</fullName>
    </submittedName>
</protein>
<dbReference type="Pfam" id="PF10276">
    <property type="entry name" value="zf-CHCC"/>
    <property type="match status" value="1"/>
</dbReference>
<sequence>MPNPQTALEPGRYTPACRHRRVRLTAADLPLCCPRPDEALWNAHPRVYLPIEDAPDGRILCPYCSTEFILEEGGGHGA</sequence>
<dbReference type="AlphaFoldDB" id="A0A1I4S579"/>
<dbReference type="InterPro" id="IPR019401">
    <property type="entry name" value="Znf_CHCC"/>
</dbReference>
<dbReference type="EMBL" id="FOUO01000013">
    <property type="protein sequence ID" value="SFM59531.1"/>
    <property type="molecule type" value="Genomic_DNA"/>
</dbReference>
<name>A0A1I4S579_ECTMO</name>
<dbReference type="OrthoDB" id="9806844at2"/>
<dbReference type="STRING" id="195064.SAMN05421721_11312"/>
<keyword evidence="2" id="KW-0479">Metal-binding</keyword>